<accession>A0A8S1RQL1</accession>
<gene>
    <name evidence="1" type="ORF">PSON_ATCC_30995.1.T2930007</name>
</gene>
<dbReference type="AlphaFoldDB" id="A0A8S1RQL1"/>
<proteinExistence type="predicted"/>
<comment type="caution">
    <text evidence="1">The sequence shown here is derived from an EMBL/GenBank/DDBJ whole genome shotgun (WGS) entry which is preliminary data.</text>
</comment>
<dbReference type="EMBL" id="CAJJDN010000293">
    <property type="protein sequence ID" value="CAD8130478.1"/>
    <property type="molecule type" value="Genomic_DNA"/>
</dbReference>
<evidence type="ECO:0000313" key="1">
    <source>
        <dbReference type="EMBL" id="CAD8130478.1"/>
    </source>
</evidence>
<reference evidence="1" key="1">
    <citation type="submission" date="2021-01" db="EMBL/GenBank/DDBJ databases">
        <authorList>
            <consortium name="Genoscope - CEA"/>
            <person name="William W."/>
        </authorList>
    </citation>
    <scope>NUCLEOTIDE SEQUENCE</scope>
</reference>
<dbReference type="Proteomes" id="UP000692954">
    <property type="component" value="Unassembled WGS sequence"/>
</dbReference>
<evidence type="ECO:0000313" key="2">
    <source>
        <dbReference type="Proteomes" id="UP000692954"/>
    </source>
</evidence>
<sequence>MKYGKQKKKLHSNILDLTNNFFFIQTNLIYINDYEKPMIQAQTIKFKIPKKRQQEIMEFKRKNWLETVGYH</sequence>
<keyword evidence="2" id="KW-1185">Reference proteome</keyword>
<protein>
    <submittedName>
        <fullName evidence="1">Uncharacterized protein</fullName>
    </submittedName>
</protein>
<name>A0A8S1RQL1_9CILI</name>
<organism evidence="1 2">
    <name type="scientific">Paramecium sonneborni</name>
    <dbReference type="NCBI Taxonomy" id="65129"/>
    <lineage>
        <taxon>Eukaryota</taxon>
        <taxon>Sar</taxon>
        <taxon>Alveolata</taxon>
        <taxon>Ciliophora</taxon>
        <taxon>Intramacronucleata</taxon>
        <taxon>Oligohymenophorea</taxon>
        <taxon>Peniculida</taxon>
        <taxon>Parameciidae</taxon>
        <taxon>Paramecium</taxon>
    </lineage>
</organism>